<reference evidence="2" key="1">
    <citation type="submission" date="2021-09" db="EMBL/GenBank/DDBJ databases">
        <title>The genome of Mauremys mutica provides insights into the evolution of semi-aquatic lifestyle.</title>
        <authorList>
            <person name="Gong S."/>
            <person name="Gao Y."/>
        </authorList>
    </citation>
    <scope>NUCLEOTIDE SEQUENCE</scope>
    <source>
        <strain evidence="2">MM-2020</strain>
        <tissue evidence="2">Muscle</tissue>
    </source>
</reference>
<evidence type="ECO:0000313" key="2">
    <source>
        <dbReference type="EMBL" id="KAH1182366.1"/>
    </source>
</evidence>
<dbReference type="AlphaFoldDB" id="A0A9D3XM42"/>
<dbReference type="PROSITE" id="PS51257">
    <property type="entry name" value="PROKAR_LIPOPROTEIN"/>
    <property type="match status" value="1"/>
</dbReference>
<gene>
    <name evidence="2" type="ORF">KIL84_010120</name>
</gene>
<proteinExistence type="predicted"/>
<comment type="caution">
    <text evidence="2">The sequence shown here is derived from an EMBL/GenBank/DDBJ whole genome shotgun (WGS) entry which is preliminary data.</text>
</comment>
<name>A0A9D3XM42_9SAUR</name>
<dbReference type="Proteomes" id="UP000827986">
    <property type="component" value="Unassembled WGS sequence"/>
</dbReference>
<dbReference type="EMBL" id="JAHDVG010000467">
    <property type="protein sequence ID" value="KAH1182366.1"/>
    <property type="molecule type" value="Genomic_DNA"/>
</dbReference>
<organism evidence="2 3">
    <name type="scientific">Mauremys mutica</name>
    <name type="common">yellowpond turtle</name>
    <dbReference type="NCBI Taxonomy" id="74926"/>
    <lineage>
        <taxon>Eukaryota</taxon>
        <taxon>Metazoa</taxon>
        <taxon>Chordata</taxon>
        <taxon>Craniata</taxon>
        <taxon>Vertebrata</taxon>
        <taxon>Euteleostomi</taxon>
        <taxon>Archelosauria</taxon>
        <taxon>Testudinata</taxon>
        <taxon>Testudines</taxon>
        <taxon>Cryptodira</taxon>
        <taxon>Durocryptodira</taxon>
        <taxon>Testudinoidea</taxon>
        <taxon>Geoemydidae</taxon>
        <taxon>Geoemydinae</taxon>
        <taxon>Mauremys</taxon>
    </lineage>
</organism>
<evidence type="ECO:0000313" key="3">
    <source>
        <dbReference type="Proteomes" id="UP000827986"/>
    </source>
</evidence>
<feature type="non-terminal residue" evidence="2">
    <location>
        <position position="1"/>
    </location>
</feature>
<protein>
    <submittedName>
        <fullName evidence="2">Uncharacterized protein</fullName>
    </submittedName>
</protein>
<accession>A0A9D3XM42</accession>
<evidence type="ECO:0000256" key="1">
    <source>
        <dbReference type="SAM" id="MobiDB-lite"/>
    </source>
</evidence>
<sequence>MLSRSLWARSWVLSSATSPSLLFSGCKEGDGPLLSDGGRGSHSLRRDHRSAQVLERHRFLVRRACGGERPFPTADTGGRGWSNSPSSPLSLALEADLGSSFHHQHHQHSLLPPAETREVATNIRFGTKPPTFT</sequence>
<keyword evidence="3" id="KW-1185">Reference proteome</keyword>
<feature type="region of interest" description="Disordered" evidence="1">
    <location>
        <begin position="67"/>
        <end position="88"/>
    </location>
</feature>